<dbReference type="Gene3D" id="1.10.599.10">
    <property type="entry name" value="Aldehyde Ferredoxin Oxidoreductase Protein, subunit A, domain 3"/>
    <property type="match status" value="1"/>
</dbReference>
<evidence type="ECO:0000313" key="10">
    <source>
        <dbReference type="EMBL" id="UXD21085.1"/>
    </source>
</evidence>
<keyword evidence="3" id="KW-0004">4Fe-4S</keyword>
<evidence type="ECO:0000256" key="5">
    <source>
        <dbReference type="ARBA" id="ARBA00023002"/>
    </source>
</evidence>
<protein>
    <submittedName>
        <fullName evidence="10">Aldehyde ferredoxin oxidoreductase</fullName>
    </submittedName>
</protein>
<evidence type="ECO:0000256" key="1">
    <source>
        <dbReference type="ARBA" id="ARBA00001966"/>
    </source>
</evidence>
<dbReference type="SMART" id="SM00790">
    <property type="entry name" value="AFOR_N"/>
    <property type="match status" value="1"/>
</dbReference>
<dbReference type="InterPro" id="IPR036503">
    <property type="entry name" value="Ald_Fedxn_OxRdtase_N_sf"/>
</dbReference>
<keyword evidence="5" id="KW-0560">Oxidoreductase</keyword>
<evidence type="ECO:0000313" key="11">
    <source>
        <dbReference type="Proteomes" id="UP001063698"/>
    </source>
</evidence>
<dbReference type="Gene3D" id="1.10.569.10">
    <property type="entry name" value="Aldehyde Ferredoxin Oxidoreductase Protein, subunit A, domain 2"/>
    <property type="match status" value="1"/>
</dbReference>
<dbReference type="PANTHER" id="PTHR30038:SF0">
    <property type="entry name" value="TUNGSTEN-CONTAINING ALDEHYDE FERREDOXIN OXIDOREDUCTASE"/>
    <property type="match status" value="1"/>
</dbReference>
<comment type="similarity">
    <text evidence="2">Belongs to the AOR/FOR family.</text>
</comment>
<dbReference type="SUPFAM" id="SSF56228">
    <property type="entry name" value="Aldehyde ferredoxin oxidoreductase, N-terminal domain"/>
    <property type="match status" value="1"/>
</dbReference>
<accession>A0A977K8S0</accession>
<keyword evidence="11" id="KW-1185">Reference proteome</keyword>
<dbReference type="InterPro" id="IPR013983">
    <property type="entry name" value="Ald_Fedxn_OxRdtase_N"/>
</dbReference>
<dbReference type="KEGG" id="ipc:IPA_00005"/>
<dbReference type="GO" id="GO:0046872">
    <property type="term" value="F:metal ion binding"/>
    <property type="evidence" value="ECO:0007669"/>
    <property type="project" value="UniProtKB-KW"/>
</dbReference>
<evidence type="ECO:0000259" key="9">
    <source>
        <dbReference type="SMART" id="SM00790"/>
    </source>
</evidence>
<keyword evidence="7" id="KW-0411">Iron-sulfur</keyword>
<keyword evidence="4" id="KW-0479">Metal-binding</keyword>
<dbReference type="EMBL" id="CP006868">
    <property type="protein sequence ID" value="UXD21085.1"/>
    <property type="molecule type" value="Genomic_DNA"/>
</dbReference>
<evidence type="ECO:0000256" key="6">
    <source>
        <dbReference type="ARBA" id="ARBA00023004"/>
    </source>
</evidence>
<sequence>MVDFTLLRINLDEQKVREEKVDEKTLRKFIGGRGLGVYLALKEIPKGADPLGPENKLYIMAGPVTGTAEGFEAGRTHVIAKSPLTGLIGESNMGGRFAPWMRFSGYEGIVLEGKSEEPVWISVINGEVKFHDAKPIWGRGTHYAEYYIRKTLKEGPKDGGVLAIGPAGENKVKLAALIHAGARAAGRTGMGAVMGSKNVKAIFVMGDRKPEIVDKERFEKGVKLLKDKIKTHPIRKALNSYGTAVLVNIINEIGALPTKNWTKGTFEKAEAISGEHMAEKYLVKTRGCWGCQIECGRLVKTYSPEWGVPEGSKGPEYETIFAIGSNLELGNLEAIIRLNHVLNDMGLDTIEFGNSVAVLMELYERLSKGEIPQDKAEELQKLLDGLRPIWGTPNPVLELAYKVARRDGIGEIMAEGAKALAEHFGCDCVAEARGMSLPAYDPRAIKAMALAYATSNRGGCHLRAYAVSFEVLGVPVKTDPLEVSVEKAKMVKEQQDFFASIDSMIVCKFNTFMTPMPEDYVDLLAGVTGWDVTAEEIMEIGERIYNVERLFNVREGDPGDYLSRRLIEEALPDGPAKGETAKKALEVMLPAYYEFRGWKDGVPTAETLKRLGLQEFEYIIQ</sequence>
<gene>
    <name evidence="10" type="ORF">IPA_00005</name>
</gene>
<evidence type="ECO:0000256" key="2">
    <source>
        <dbReference type="ARBA" id="ARBA00011032"/>
    </source>
</evidence>
<keyword evidence="6" id="KW-0408">Iron</keyword>
<dbReference type="InterPro" id="IPR036021">
    <property type="entry name" value="Tungsten_al_ferr_oxy-like_C"/>
</dbReference>
<dbReference type="InterPro" id="IPR001203">
    <property type="entry name" value="OxRdtase_Ald_Fedxn_C"/>
</dbReference>
<evidence type="ECO:0000256" key="3">
    <source>
        <dbReference type="ARBA" id="ARBA00022485"/>
    </source>
</evidence>
<name>A0A977K8S0_9CREN</name>
<organism evidence="10 11">
    <name type="scientific">Ignicoccus pacificus DSM 13166</name>
    <dbReference type="NCBI Taxonomy" id="940294"/>
    <lineage>
        <taxon>Archaea</taxon>
        <taxon>Thermoproteota</taxon>
        <taxon>Thermoprotei</taxon>
        <taxon>Desulfurococcales</taxon>
        <taxon>Desulfurococcaceae</taxon>
        <taxon>Ignicoccus</taxon>
    </lineage>
</organism>
<comment type="cofactor">
    <cofactor evidence="1">
        <name>[4Fe-4S] cluster</name>
        <dbReference type="ChEBI" id="CHEBI:49883"/>
    </cofactor>
</comment>
<dbReference type="Pfam" id="PF01314">
    <property type="entry name" value="AFOR_C"/>
    <property type="match status" value="1"/>
</dbReference>
<evidence type="ECO:0000256" key="4">
    <source>
        <dbReference type="ARBA" id="ARBA00022723"/>
    </source>
</evidence>
<dbReference type="InterPro" id="IPR051919">
    <property type="entry name" value="W-dependent_AOR"/>
</dbReference>
<evidence type="ECO:0000256" key="8">
    <source>
        <dbReference type="ARBA" id="ARBA00049934"/>
    </source>
</evidence>
<dbReference type="InterPro" id="IPR013985">
    <property type="entry name" value="Ald_Fedxn_OxRdtase_dom3"/>
</dbReference>
<dbReference type="GO" id="GO:0016625">
    <property type="term" value="F:oxidoreductase activity, acting on the aldehyde or oxo group of donors, iron-sulfur protein as acceptor"/>
    <property type="evidence" value="ECO:0007669"/>
    <property type="project" value="InterPro"/>
</dbReference>
<reference evidence="10" key="1">
    <citation type="submission" date="2013-11" db="EMBL/GenBank/DDBJ databases">
        <title>Comparative genomics of Ignicoccus.</title>
        <authorList>
            <person name="Podar M."/>
        </authorList>
    </citation>
    <scope>NUCLEOTIDE SEQUENCE</scope>
    <source>
        <strain evidence="10">DSM 13166</strain>
    </source>
</reference>
<comment type="cofactor">
    <cofactor evidence="8">
        <name>tungstopterin</name>
        <dbReference type="ChEBI" id="CHEBI:30402"/>
    </cofactor>
</comment>
<dbReference type="Pfam" id="PF02730">
    <property type="entry name" value="AFOR_N"/>
    <property type="match status" value="1"/>
</dbReference>
<dbReference type="AlphaFoldDB" id="A0A977K8S0"/>
<dbReference type="Gene3D" id="3.60.9.10">
    <property type="entry name" value="Aldehyde ferredoxin oxidoreductase, N-terminal domain"/>
    <property type="match status" value="1"/>
</dbReference>
<dbReference type="SUPFAM" id="SSF48310">
    <property type="entry name" value="Aldehyde ferredoxin oxidoreductase, C-terminal domains"/>
    <property type="match status" value="1"/>
</dbReference>
<feature type="domain" description="Aldehyde ferredoxin oxidoreductase N-terminal" evidence="9">
    <location>
        <begin position="4"/>
        <end position="208"/>
    </location>
</feature>
<dbReference type="InterPro" id="IPR013984">
    <property type="entry name" value="Ald_Fedxn_OxRdtase_dom2"/>
</dbReference>
<dbReference type="GO" id="GO:0009055">
    <property type="term" value="F:electron transfer activity"/>
    <property type="evidence" value="ECO:0007669"/>
    <property type="project" value="InterPro"/>
</dbReference>
<proteinExistence type="inferred from homology"/>
<dbReference type="PANTHER" id="PTHR30038">
    <property type="entry name" value="ALDEHYDE FERREDOXIN OXIDOREDUCTASE"/>
    <property type="match status" value="1"/>
</dbReference>
<evidence type="ECO:0000256" key="7">
    <source>
        <dbReference type="ARBA" id="ARBA00023014"/>
    </source>
</evidence>
<dbReference type="GO" id="GO:0051539">
    <property type="term" value="F:4 iron, 4 sulfur cluster binding"/>
    <property type="evidence" value="ECO:0007669"/>
    <property type="project" value="UniProtKB-KW"/>
</dbReference>
<dbReference type="Proteomes" id="UP001063698">
    <property type="component" value="Chromosome"/>
</dbReference>